<proteinExistence type="predicted"/>
<name>A0ABV1APK5_9FIRM</name>
<organism evidence="4 5">
    <name type="scientific">Blautia intestinihominis</name>
    <dbReference type="NCBI Taxonomy" id="3133152"/>
    <lineage>
        <taxon>Bacteria</taxon>
        <taxon>Bacillati</taxon>
        <taxon>Bacillota</taxon>
        <taxon>Clostridia</taxon>
        <taxon>Lachnospirales</taxon>
        <taxon>Lachnospiraceae</taxon>
        <taxon>Blautia</taxon>
    </lineage>
</organism>
<dbReference type="CDD" id="cd02696">
    <property type="entry name" value="MurNAc-LAA"/>
    <property type="match status" value="1"/>
</dbReference>
<dbReference type="Gene3D" id="3.40.630.40">
    <property type="entry name" value="Zn-dependent exopeptidases"/>
    <property type="match status" value="1"/>
</dbReference>
<keyword evidence="5" id="KW-1185">Reference proteome</keyword>
<dbReference type="SUPFAM" id="SSF53187">
    <property type="entry name" value="Zn-dependent exopeptidases"/>
    <property type="match status" value="1"/>
</dbReference>
<dbReference type="Pfam" id="PF01520">
    <property type="entry name" value="Amidase_3"/>
    <property type="match status" value="1"/>
</dbReference>
<dbReference type="InterPro" id="IPR002508">
    <property type="entry name" value="MurNAc-LAA_cat"/>
</dbReference>
<evidence type="ECO:0000256" key="2">
    <source>
        <dbReference type="ARBA" id="ARBA00022801"/>
    </source>
</evidence>
<keyword evidence="1" id="KW-0677">Repeat</keyword>
<reference evidence="4 5" key="1">
    <citation type="submission" date="2024-03" db="EMBL/GenBank/DDBJ databases">
        <title>Human intestinal bacterial collection.</title>
        <authorList>
            <person name="Pauvert C."/>
            <person name="Hitch T.C.A."/>
            <person name="Clavel T."/>
        </authorList>
    </citation>
    <scope>NUCLEOTIDE SEQUENCE [LARGE SCALE GENOMIC DNA]</scope>
    <source>
        <strain evidence="4 5">CLA-AA-H95</strain>
    </source>
</reference>
<dbReference type="Gene3D" id="2.10.270.10">
    <property type="entry name" value="Cholin Binding"/>
    <property type="match status" value="1"/>
</dbReference>
<comment type="caution">
    <text evidence="4">The sequence shown here is derived from an EMBL/GenBank/DDBJ whole genome shotgun (WGS) entry which is preliminary data.</text>
</comment>
<dbReference type="InterPro" id="IPR050695">
    <property type="entry name" value="N-acetylmuramoyl_amidase_3"/>
</dbReference>
<evidence type="ECO:0000256" key="1">
    <source>
        <dbReference type="ARBA" id="ARBA00022737"/>
    </source>
</evidence>
<dbReference type="Proteomes" id="UP001446032">
    <property type="component" value="Unassembled WGS sequence"/>
</dbReference>
<evidence type="ECO:0000313" key="4">
    <source>
        <dbReference type="EMBL" id="MEQ2360114.1"/>
    </source>
</evidence>
<dbReference type="SMART" id="SM00646">
    <property type="entry name" value="Ami_3"/>
    <property type="match status" value="1"/>
</dbReference>
<accession>A0ABV1APK5</accession>
<evidence type="ECO:0000259" key="3">
    <source>
        <dbReference type="SMART" id="SM00646"/>
    </source>
</evidence>
<protein>
    <submittedName>
        <fullName evidence="4">N-acetylmuramoyl-L-alanine amidase</fullName>
        <ecNumber evidence="4">3.5.1.28</ecNumber>
    </submittedName>
</protein>
<dbReference type="GO" id="GO:0008745">
    <property type="term" value="F:N-acetylmuramoyl-L-alanine amidase activity"/>
    <property type="evidence" value="ECO:0007669"/>
    <property type="project" value="UniProtKB-EC"/>
</dbReference>
<gene>
    <name evidence="4" type="ORF">WMO75_17650</name>
</gene>
<feature type="domain" description="MurNAc-LAA" evidence="3">
    <location>
        <begin position="201"/>
        <end position="321"/>
    </location>
</feature>
<dbReference type="InterPro" id="IPR018337">
    <property type="entry name" value="Cell_wall/Cho-bd_repeat"/>
</dbReference>
<dbReference type="SUPFAM" id="SSF69360">
    <property type="entry name" value="Cell wall binding repeat"/>
    <property type="match status" value="1"/>
</dbReference>
<dbReference type="PANTHER" id="PTHR30404:SF0">
    <property type="entry name" value="N-ACETYLMURAMOYL-L-ALANINE AMIDASE AMIC"/>
    <property type="match status" value="1"/>
</dbReference>
<dbReference type="PANTHER" id="PTHR30404">
    <property type="entry name" value="N-ACETYLMURAMOYL-L-ALANINE AMIDASE"/>
    <property type="match status" value="1"/>
</dbReference>
<dbReference type="EMBL" id="JBBMEI010000100">
    <property type="protein sequence ID" value="MEQ2360114.1"/>
    <property type="molecule type" value="Genomic_DNA"/>
</dbReference>
<keyword evidence="2 4" id="KW-0378">Hydrolase</keyword>
<dbReference type="EC" id="3.5.1.28" evidence="4"/>
<dbReference type="Pfam" id="PF19127">
    <property type="entry name" value="Choline_bind_3"/>
    <property type="match status" value="1"/>
</dbReference>
<dbReference type="RefSeq" id="WP_291580208.1">
    <property type="nucleotide sequence ID" value="NZ_JBBMEI010000100.1"/>
</dbReference>
<evidence type="ECO:0000313" key="5">
    <source>
        <dbReference type="Proteomes" id="UP001446032"/>
    </source>
</evidence>
<sequence>MKKVKKTISILLCLLLLGGILSETGMQGGILPQTVQAAGRYTGWKTVSGKRYYYQNGRMLKGMSKIGNDYYCFNYQGVQLKGWVYTKNHYRYFDKRSGKMRRNTTIQGRKINSNGVWVPVVVLDPGHSGVQMSGYEPLGPGSSERKAKCSSGTEGVATGIGEYQLTLNIAKKLRTALIAQGCRVIMTRNDNKTRISCAQRAGVANRAKADAYLRIHANGVDYSSVNGAMTICVTSRNRYVSRSMYRKSYALSKAVLNSYVKATGCRKEYIWETDSMSGNNWSKVPTTLIELGYMSNPSEDRMMQRPSYQQKMVKGMADGIKKFFIS</sequence>